<keyword evidence="3" id="KW-1185">Reference proteome</keyword>
<comment type="caution">
    <text evidence="2">The sequence shown here is derived from an EMBL/GenBank/DDBJ whole genome shotgun (WGS) entry which is preliminary data.</text>
</comment>
<sequence length="200" mass="21826">MLDGKQTSSGHAAESRLNVPVFAERGPGHTIPRNQHKSDDDPRACLPAMSKTTDLPTLGKYAVLQKGDGFSAFAVAHVSSCSRNASRRVALNCFSSLRLPHHDPSIVFQSESRNVSSCNPKQSHETGFDLDEAADMAINETSSARGRVALLLLLPFPRQGRFSSDHDTLTSSSSTGIRRHDSNPQPAMSRNRRCDQERGE</sequence>
<dbReference type="Proteomes" id="UP000077202">
    <property type="component" value="Unassembled WGS sequence"/>
</dbReference>
<dbReference type="AlphaFoldDB" id="A0A176WIW3"/>
<dbReference type="EMBL" id="LVLJ01000781">
    <property type="protein sequence ID" value="OAE32593.1"/>
    <property type="molecule type" value="Genomic_DNA"/>
</dbReference>
<gene>
    <name evidence="2" type="ORF">AXG93_3228s1100</name>
</gene>
<organism evidence="2 3">
    <name type="scientific">Marchantia polymorpha subsp. ruderalis</name>
    <dbReference type="NCBI Taxonomy" id="1480154"/>
    <lineage>
        <taxon>Eukaryota</taxon>
        <taxon>Viridiplantae</taxon>
        <taxon>Streptophyta</taxon>
        <taxon>Embryophyta</taxon>
        <taxon>Marchantiophyta</taxon>
        <taxon>Marchantiopsida</taxon>
        <taxon>Marchantiidae</taxon>
        <taxon>Marchantiales</taxon>
        <taxon>Marchantiaceae</taxon>
        <taxon>Marchantia</taxon>
    </lineage>
</organism>
<evidence type="ECO:0000313" key="3">
    <source>
        <dbReference type="Proteomes" id="UP000077202"/>
    </source>
</evidence>
<accession>A0A176WIW3</accession>
<proteinExistence type="predicted"/>
<name>A0A176WIW3_MARPO</name>
<evidence type="ECO:0000313" key="2">
    <source>
        <dbReference type="EMBL" id="OAE32593.1"/>
    </source>
</evidence>
<feature type="region of interest" description="Disordered" evidence="1">
    <location>
        <begin position="163"/>
        <end position="200"/>
    </location>
</feature>
<reference evidence="2" key="1">
    <citation type="submission" date="2016-03" db="EMBL/GenBank/DDBJ databases">
        <title>Mechanisms controlling the formation of the plant cell surface in tip-growing cells are functionally conserved among land plants.</title>
        <authorList>
            <person name="Honkanen S."/>
            <person name="Jones V.A."/>
            <person name="Morieri G."/>
            <person name="Champion C."/>
            <person name="Hetherington A.J."/>
            <person name="Kelly S."/>
            <person name="Saint-Marcoux D."/>
            <person name="Proust H."/>
            <person name="Prescott H."/>
            <person name="Dolan L."/>
        </authorList>
    </citation>
    <scope>NUCLEOTIDE SEQUENCE [LARGE SCALE GENOMIC DNA]</scope>
    <source>
        <tissue evidence="2">Whole gametophyte</tissue>
    </source>
</reference>
<evidence type="ECO:0000256" key="1">
    <source>
        <dbReference type="SAM" id="MobiDB-lite"/>
    </source>
</evidence>
<protein>
    <submittedName>
        <fullName evidence="2">Uncharacterized protein</fullName>
    </submittedName>
</protein>